<keyword evidence="6 10" id="KW-0808">Transferase</keyword>
<dbReference type="InterPro" id="IPR001216">
    <property type="entry name" value="P-phosphate_BS"/>
</dbReference>
<dbReference type="Pfam" id="PF00291">
    <property type="entry name" value="PALP"/>
    <property type="match status" value="1"/>
</dbReference>
<comment type="catalytic activity">
    <reaction evidence="9 10">
        <text>O-acetyl-L-serine + hydrogen sulfide = L-cysteine + acetate</text>
        <dbReference type="Rhea" id="RHEA:14829"/>
        <dbReference type="ChEBI" id="CHEBI:29919"/>
        <dbReference type="ChEBI" id="CHEBI:30089"/>
        <dbReference type="ChEBI" id="CHEBI:35235"/>
        <dbReference type="ChEBI" id="CHEBI:58340"/>
        <dbReference type="EC" id="2.5.1.47"/>
    </reaction>
</comment>
<gene>
    <name evidence="12" type="primary">cysK</name>
    <name evidence="12" type="ORF">GCM10007362_01510</name>
</gene>
<dbReference type="PANTHER" id="PTHR10314">
    <property type="entry name" value="CYSTATHIONINE BETA-SYNTHASE"/>
    <property type="match status" value="1"/>
</dbReference>
<dbReference type="EMBL" id="BMDD01000001">
    <property type="protein sequence ID" value="GGH67973.1"/>
    <property type="molecule type" value="Genomic_DNA"/>
</dbReference>
<dbReference type="InterPro" id="IPR050214">
    <property type="entry name" value="Cys_Synth/Cystath_Beta-Synth"/>
</dbReference>
<organism evidence="12 13">
    <name type="scientific">Saccharibacillus endophyticus</name>
    <dbReference type="NCBI Taxonomy" id="2060666"/>
    <lineage>
        <taxon>Bacteria</taxon>
        <taxon>Bacillati</taxon>
        <taxon>Bacillota</taxon>
        <taxon>Bacilli</taxon>
        <taxon>Bacillales</taxon>
        <taxon>Paenibacillaceae</taxon>
        <taxon>Saccharibacillus</taxon>
    </lineage>
</organism>
<name>A0ABQ1ZJ55_9BACL</name>
<evidence type="ECO:0000256" key="1">
    <source>
        <dbReference type="ARBA" id="ARBA00001933"/>
    </source>
</evidence>
<evidence type="ECO:0000313" key="13">
    <source>
        <dbReference type="Proteomes" id="UP000605427"/>
    </source>
</evidence>
<evidence type="ECO:0000256" key="5">
    <source>
        <dbReference type="ARBA" id="ARBA00022605"/>
    </source>
</evidence>
<dbReference type="SUPFAM" id="SSF53686">
    <property type="entry name" value="Tryptophan synthase beta subunit-like PLP-dependent enzymes"/>
    <property type="match status" value="1"/>
</dbReference>
<evidence type="ECO:0000256" key="3">
    <source>
        <dbReference type="ARBA" id="ARBA00007103"/>
    </source>
</evidence>
<dbReference type="NCBIfam" id="TIGR01136">
    <property type="entry name" value="cysKM"/>
    <property type="match status" value="1"/>
</dbReference>
<keyword evidence="7 10" id="KW-0663">Pyridoxal phosphate</keyword>
<dbReference type="InterPro" id="IPR036052">
    <property type="entry name" value="TrpB-like_PALP_sf"/>
</dbReference>
<accession>A0ABQ1ZJ55</accession>
<dbReference type="NCBIfam" id="TIGR01139">
    <property type="entry name" value="cysK"/>
    <property type="match status" value="1"/>
</dbReference>
<evidence type="ECO:0000256" key="6">
    <source>
        <dbReference type="ARBA" id="ARBA00022679"/>
    </source>
</evidence>
<comment type="pathway">
    <text evidence="2">Amino-acid biosynthesis; L-cysteine biosynthesis; L-cysteine from L-serine: step 2/2.</text>
</comment>
<evidence type="ECO:0000256" key="4">
    <source>
        <dbReference type="ARBA" id="ARBA00012681"/>
    </source>
</evidence>
<evidence type="ECO:0000256" key="2">
    <source>
        <dbReference type="ARBA" id="ARBA00004962"/>
    </source>
</evidence>
<comment type="similarity">
    <text evidence="3 10">Belongs to the cysteine synthase/cystathionine beta-synthase family.</text>
</comment>
<evidence type="ECO:0000256" key="9">
    <source>
        <dbReference type="ARBA" id="ARBA00047931"/>
    </source>
</evidence>
<proteinExistence type="inferred from homology"/>
<evidence type="ECO:0000259" key="11">
    <source>
        <dbReference type="Pfam" id="PF00291"/>
    </source>
</evidence>
<dbReference type="InterPro" id="IPR005856">
    <property type="entry name" value="Cys_synth"/>
</dbReference>
<keyword evidence="5 10" id="KW-0028">Amino-acid biosynthesis</keyword>
<reference evidence="13" key="1">
    <citation type="journal article" date="2019" name="Int. J. Syst. Evol. Microbiol.">
        <title>The Global Catalogue of Microorganisms (GCM) 10K type strain sequencing project: providing services to taxonomists for standard genome sequencing and annotation.</title>
        <authorList>
            <consortium name="The Broad Institute Genomics Platform"/>
            <consortium name="The Broad Institute Genome Sequencing Center for Infectious Disease"/>
            <person name="Wu L."/>
            <person name="Ma J."/>
        </authorList>
    </citation>
    <scope>NUCLEOTIDE SEQUENCE [LARGE SCALE GENOMIC DNA]</scope>
    <source>
        <strain evidence="13">CCM 8702</strain>
    </source>
</reference>
<dbReference type="PROSITE" id="PS00901">
    <property type="entry name" value="CYS_SYNTHASE"/>
    <property type="match status" value="1"/>
</dbReference>
<evidence type="ECO:0000313" key="12">
    <source>
        <dbReference type="EMBL" id="GGH67973.1"/>
    </source>
</evidence>
<evidence type="ECO:0000256" key="7">
    <source>
        <dbReference type="ARBA" id="ARBA00022898"/>
    </source>
</evidence>
<sequence length="319" mass="33277">MMDKLEQKAGSGHASGVYRSVADLVGNTPMVRLGRTAPKDAADVYVKLEYFNPSGSVKDRAARSLIEAAERSGDLGPGSTIIEPTSGNTGIGLAMIAAARGYRAILIMPDNMSRERINLLKAYGAKVVLTPSAQRMPGAITKALELQADIPGGFIPQQFENPANPDAHRGTTALEILEQTEGRLDAFVATAGTGGTITGTGETLKAALPALHIAVVEPEGSPVLSGGVPGPHKLVGTSPGFVPSILNTDVYDEIIRIKDDEALGTMRDLAKLEGMLLGPSSGASVYAAMRVAKRLGPGKVVVCIAPDTGERYLSMGVFE</sequence>
<protein>
    <recommendedName>
        <fullName evidence="4 10">Cysteine synthase</fullName>
        <ecNumber evidence="4 10">2.5.1.47</ecNumber>
    </recommendedName>
</protein>
<dbReference type="CDD" id="cd01561">
    <property type="entry name" value="CBS_like"/>
    <property type="match status" value="1"/>
</dbReference>
<dbReference type="EC" id="2.5.1.47" evidence="4 10"/>
<dbReference type="Proteomes" id="UP000605427">
    <property type="component" value="Unassembled WGS sequence"/>
</dbReference>
<dbReference type="InterPro" id="IPR001926">
    <property type="entry name" value="TrpB-like_PALP"/>
</dbReference>
<comment type="caution">
    <text evidence="12">The sequence shown here is derived from an EMBL/GenBank/DDBJ whole genome shotgun (WGS) entry which is preliminary data.</text>
</comment>
<dbReference type="Gene3D" id="3.40.50.1100">
    <property type="match status" value="2"/>
</dbReference>
<evidence type="ECO:0000256" key="10">
    <source>
        <dbReference type="RuleBase" id="RU003985"/>
    </source>
</evidence>
<feature type="domain" description="Tryptophan synthase beta chain-like PALP" evidence="11">
    <location>
        <begin position="22"/>
        <end position="307"/>
    </location>
</feature>
<keyword evidence="8 10" id="KW-0198">Cysteine biosynthesis</keyword>
<evidence type="ECO:0000256" key="8">
    <source>
        <dbReference type="ARBA" id="ARBA00023192"/>
    </source>
</evidence>
<keyword evidence="13" id="KW-1185">Reference proteome</keyword>
<dbReference type="InterPro" id="IPR005859">
    <property type="entry name" value="CysK"/>
</dbReference>
<comment type="cofactor">
    <cofactor evidence="1 10">
        <name>pyridoxal 5'-phosphate</name>
        <dbReference type="ChEBI" id="CHEBI:597326"/>
    </cofactor>
</comment>